<keyword evidence="2" id="KW-0456">Lyase</keyword>
<keyword evidence="2" id="KW-0560">Oxidoreductase</keyword>
<dbReference type="PANTHER" id="PTHR35908:SF1">
    <property type="entry name" value="CONSERVED PROTEIN"/>
    <property type="match status" value="1"/>
</dbReference>
<sequence>MSVVAASVRRMIPLVGVVLDAPDPQKLARFYCELLGWELDADEETWATALSPDGGTKLSFQLEPNYRTPTWPSETEKPQMQLHLDFRVDDLEAAHQHATSLGARLQDFQPQPDVRVYADPVGHIFCFFV</sequence>
<dbReference type="GO" id="GO:0051213">
    <property type="term" value="F:dioxygenase activity"/>
    <property type="evidence" value="ECO:0007669"/>
    <property type="project" value="UniProtKB-KW"/>
</dbReference>
<gene>
    <name evidence="2" type="ORF">EV652_108180</name>
</gene>
<accession>A0A4R2HAM1</accession>
<protein>
    <submittedName>
        <fullName evidence="2">Catechol 2,3-dioxygenase-like lactoylglutathione lyase family enzyme</fullName>
    </submittedName>
</protein>
<dbReference type="Pfam" id="PF18029">
    <property type="entry name" value="Glyoxalase_6"/>
    <property type="match status" value="1"/>
</dbReference>
<proteinExistence type="predicted"/>
<dbReference type="CDD" id="cd06587">
    <property type="entry name" value="VOC"/>
    <property type="match status" value="1"/>
</dbReference>
<dbReference type="Gene3D" id="3.10.180.10">
    <property type="entry name" value="2,3-Dihydroxybiphenyl 1,2-Dioxygenase, domain 1"/>
    <property type="match status" value="1"/>
</dbReference>
<evidence type="ECO:0000313" key="2">
    <source>
        <dbReference type="EMBL" id="TCO24648.1"/>
    </source>
</evidence>
<dbReference type="Proteomes" id="UP000294508">
    <property type="component" value="Unassembled WGS sequence"/>
</dbReference>
<comment type="caution">
    <text evidence="2">The sequence shown here is derived from an EMBL/GenBank/DDBJ whole genome shotgun (WGS) entry which is preliminary data.</text>
</comment>
<organism evidence="2 3">
    <name type="scientific">Kribbella steppae</name>
    <dbReference type="NCBI Taxonomy" id="2512223"/>
    <lineage>
        <taxon>Bacteria</taxon>
        <taxon>Bacillati</taxon>
        <taxon>Actinomycetota</taxon>
        <taxon>Actinomycetes</taxon>
        <taxon>Propionibacteriales</taxon>
        <taxon>Kribbellaceae</taxon>
        <taxon>Kribbella</taxon>
    </lineage>
</organism>
<dbReference type="AlphaFoldDB" id="A0A4R2HAM1"/>
<evidence type="ECO:0000313" key="3">
    <source>
        <dbReference type="Proteomes" id="UP000294508"/>
    </source>
</evidence>
<dbReference type="InterPro" id="IPR041581">
    <property type="entry name" value="Glyoxalase_6"/>
</dbReference>
<dbReference type="EMBL" id="SLWN01000008">
    <property type="protein sequence ID" value="TCO24648.1"/>
    <property type="molecule type" value="Genomic_DNA"/>
</dbReference>
<dbReference type="SUPFAM" id="SSF54593">
    <property type="entry name" value="Glyoxalase/Bleomycin resistance protein/Dihydroxybiphenyl dioxygenase"/>
    <property type="match status" value="1"/>
</dbReference>
<dbReference type="PANTHER" id="PTHR35908">
    <property type="entry name" value="HYPOTHETICAL FUSION PROTEIN"/>
    <property type="match status" value="1"/>
</dbReference>
<evidence type="ECO:0000259" key="1">
    <source>
        <dbReference type="PROSITE" id="PS51819"/>
    </source>
</evidence>
<feature type="domain" description="VOC" evidence="1">
    <location>
        <begin position="13"/>
        <end position="129"/>
    </location>
</feature>
<dbReference type="InterPro" id="IPR029068">
    <property type="entry name" value="Glyas_Bleomycin-R_OHBP_Dase"/>
</dbReference>
<reference evidence="2 3" key="1">
    <citation type="journal article" date="2015" name="Stand. Genomic Sci.">
        <title>Genomic Encyclopedia of Bacterial and Archaeal Type Strains, Phase III: the genomes of soil and plant-associated and newly described type strains.</title>
        <authorList>
            <person name="Whitman W.B."/>
            <person name="Woyke T."/>
            <person name="Klenk H.P."/>
            <person name="Zhou Y."/>
            <person name="Lilburn T.G."/>
            <person name="Beck B.J."/>
            <person name="De Vos P."/>
            <person name="Vandamme P."/>
            <person name="Eisen J.A."/>
            <person name="Garrity G."/>
            <person name="Hugenholtz P."/>
            <person name="Kyrpides N.C."/>
        </authorList>
    </citation>
    <scope>NUCLEOTIDE SEQUENCE [LARGE SCALE GENOMIC DNA]</scope>
    <source>
        <strain evidence="2 3">VKM Ac-2572</strain>
    </source>
</reference>
<dbReference type="InterPro" id="IPR037523">
    <property type="entry name" value="VOC_core"/>
</dbReference>
<dbReference type="GO" id="GO:0016829">
    <property type="term" value="F:lyase activity"/>
    <property type="evidence" value="ECO:0007669"/>
    <property type="project" value="UniProtKB-KW"/>
</dbReference>
<name>A0A4R2HAM1_9ACTN</name>
<keyword evidence="3" id="KW-1185">Reference proteome</keyword>
<keyword evidence="2" id="KW-0223">Dioxygenase</keyword>
<dbReference type="PROSITE" id="PS51819">
    <property type="entry name" value="VOC"/>
    <property type="match status" value="1"/>
</dbReference>